<dbReference type="EMBL" id="JACBYF010000009">
    <property type="protein sequence ID" value="NYS47619.1"/>
    <property type="molecule type" value="Genomic_DNA"/>
</dbReference>
<protein>
    <recommendedName>
        <fullName evidence="3">DUF3843 family protein</fullName>
    </recommendedName>
</protein>
<gene>
    <name evidence="1" type="ORF">HZY85_05330</name>
</gene>
<keyword evidence="2" id="KW-1185">Reference proteome</keyword>
<comment type="caution">
    <text evidence="1">The sequence shown here is derived from an EMBL/GenBank/DDBJ whole genome shotgun (WGS) entry which is preliminary data.</text>
</comment>
<evidence type="ECO:0000313" key="2">
    <source>
        <dbReference type="Proteomes" id="UP000531840"/>
    </source>
</evidence>
<dbReference type="RefSeq" id="WP_179941407.1">
    <property type="nucleotide sequence ID" value="NZ_JACBYF010000009.1"/>
</dbReference>
<dbReference type="Proteomes" id="UP000531840">
    <property type="component" value="Unassembled WGS sequence"/>
</dbReference>
<organism evidence="1 2">
    <name type="scientific">Gemelliphila palaticanis</name>
    <dbReference type="NCBI Taxonomy" id="81950"/>
    <lineage>
        <taxon>Bacteria</taxon>
        <taxon>Bacillati</taxon>
        <taxon>Bacillota</taxon>
        <taxon>Bacilli</taxon>
        <taxon>Bacillales</taxon>
        <taxon>Gemellaceae</taxon>
        <taxon>Gemelliphila</taxon>
    </lineage>
</organism>
<accession>A0ABX2T2D3</accession>
<proteinExistence type="predicted"/>
<evidence type="ECO:0008006" key="3">
    <source>
        <dbReference type="Google" id="ProtNLM"/>
    </source>
</evidence>
<reference evidence="1 2" key="1">
    <citation type="submission" date="2020-07" db="EMBL/GenBank/DDBJ databases">
        <title>MOT database genomes.</title>
        <authorList>
            <person name="Joseph S."/>
            <person name="Aduse-Opoku J."/>
            <person name="Hashim A."/>
            <person name="Wade W."/>
            <person name="Curtis M."/>
        </authorList>
    </citation>
    <scope>NUCLEOTIDE SEQUENCE [LARGE SCALE GENOMIC DNA]</scope>
    <source>
        <strain evidence="1 2">CIP 106318</strain>
    </source>
</reference>
<evidence type="ECO:0000313" key="1">
    <source>
        <dbReference type="EMBL" id="NYS47619.1"/>
    </source>
</evidence>
<sequence>MAHDMVLNQALEFLIEVFDEEEEYKNYLINREKGFRKEAFQHLDLFIEDFETREEVKQMDFIRTLFALENRSFMMDVGFPYPLKKVLNEKLEEYCENGKADEKIFYWAGKYLYRMDYVRKSLAINPYYDDARIYMIEVKLDRLWFATHHLPDYYCKDGQEQEDLKLCEVTQKEIEKLSSEEKRKYLFRDLYFYQELIENYIEWKKSGTLSFLEWGKENNKKVDSGVIAIYYEE</sequence>
<name>A0ABX2T2D3_9BACL</name>